<evidence type="ECO:0000259" key="2">
    <source>
        <dbReference type="Pfam" id="PF23247"/>
    </source>
</evidence>
<dbReference type="PANTHER" id="PTHR36766:SF40">
    <property type="entry name" value="DISEASE RESISTANCE PROTEIN RGA3"/>
    <property type="match status" value="1"/>
</dbReference>
<dbReference type="AlphaFoldDB" id="A0A0B0PWK0"/>
<keyword evidence="4" id="KW-1185">Reference proteome</keyword>
<dbReference type="SUPFAM" id="SSF52047">
    <property type="entry name" value="RNI-like"/>
    <property type="match status" value="1"/>
</dbReference>
<reference evidence="4" key="1">
    <citation type="submission" date="2014-09" db="EMBL/GenBank/DDBJ databases">
        <authorList>
            <person name="Mudge J."/>
            <person name="Ramaraj T."/>
            <person name="Lindquist I.E."/>
            <person name="Bharti A.K."/>
            <person name="Sundararajan A."/>
            <person name="Cameron C.T."/>
            <person name="Woodward J.E."/>
            <person name="May G.D."/>
            <person name="Brubaker C."/>
            <person name="Broadhvest J."/>
            <person name="Wilkins T.A."/>
        </authorList>
    </citation>
    <scope>NUCLEOTIDE SEQUENCE</scope>
    <source>
        <strain evidence="4">cv. AKA8401</strain>
    </source>
</reference>
<name>A0A0B0PWK0_GOSAR</name>
<evidence type="ECO:0000313" key="4">
    <source>
        <dbReference type="Proteomes" id="UP000032142"/>
    </source>
</evidence>
<proteinExistence type="predicted"/>
<feature type="domain" description="Disease resistance protein At4g27190-like leucine-rich repeats" evidence="2">
    <location>
        <begin position="39"/>
        <end position="153"/>
    </location>
</feature>
<organism evidence="3 4">
    <name type="scientific">Gossypium arboreum</name>
    <name type="common">Tree cotton</name>
    <name type="synonym">Gossypium nanking</name>
    <dbReference type="NCBI Taxonomy" id="29729"/>
    <lineage>
        <taxon>Eukaryota</taxon>
        <taxon>Viridiplantae</taxon>
        <taxon>Streptophyta</taxon>
        <taxon>Embryophyta</taxon>
        <taxon>Tracheophyta</taxon>
        <taxon>Spermatophyta</taxon>
        <taxon>Magnoliopsida</taxon>
        <taxon>eudicotyledons</taxon>
        <taxon>Gunneridae</taxon>
        <taxon>Pentapetalae</taxon>
        <taxon>rosids</taxon>
        <taxon>malvids</taxon>
        <taxon>Malvales</taxon>
        <taxon>Malvaceae</taxon>
        <taxon>Malvoideae</taxon>
        <taxon>Gossypium</taxon>
    </lineage>
</organism>
<evidence type="ECO:0000256" key="1">
    <source>
        <dbReference type="ARBA" id="ARBA00022821"/>
    </source>
</evidence>
<evidence type="ECO:0000313" key="3">
    <source>
        <dbReference type="EMBL" id="KHG29400.1"/>
    </source>
</evidence>
<keyword evidence="1" id="KW-0611">Plant defense</keyword>
<accession>A0A0B0PWK0</accession>
<dbReference type="EMBL" id="KN449588">
    <property type="protein sequence ID" value="KHG29400.1"/>
    <property type="molecule type" value="Genomic_DNA"/>
</dbReference>
<sequence>MPLYPSLNDKLKLVNTSSRPLKQTMKMNITSTTPSSSTASLPLSKLKYFIVNNIEGLDTHTLDECLQHLTGLETLEIRNCKEVDLESLQWELIKNLSYLEIDKIPQLVSLPRGLQHLVQLKTLRIRNCSGLRSLFPVFQHLTSLEDFSVSNCKELELSAAGIQIFQDHTSLRSLSLETIPECRHLPESLQHLTNLQKLYLKHLPNLTSLPDEMHCLTNLQILWIERIPQLKERCRKDIGADWHKIAHIPNIRFKALEKGICELQSFYMHKKRLLEVSNS</sequence>
<dbReference type="Gene3D" id="3.80.10.10">
    <property type="entry name" value="Ribonuclease Inhibitor"/>
    <property type="match status" value="2"/>
</dbReference>
<dbReference type="InterPro" id="IPR032675">
    <property type="entry name" value="LRR_dom_sf"/>
</dbReference>
<protein>
    <submittedName>
        <fullName evidence="3">Disease resistance RGA2</fullName>
    </submittedName>
</protein>
<dbReference type="Proteomes" id="UP000032142">
    <property type="component" value="Unassembled WGS sequence"/>
</dbReference>
<dbReference type="InterPro" id="IPR057135">
    <property type="entry name" value="At4g27190-like_LRR"/>
</dbReference>
<dbReference type="PANTHER" id="PTHR36766">
    <property type="entry name" value="PLANT BROAD-SPECTRUM MILDEW RESISTANCE PROTEIN RPW8"/>
    <property type="match status" value="1"/>
</dbReference>
<dbReference type="GO" id="GO:0006952">
    <property type="term" value="P:defense response"/>
    <property type="evidence" value="ECO:0007669"/>
    <property type="project" value="UniProtKB-KW"/>
</dbReference>
<gene>
    <name evidence="3" type="ORF">F383_35558</name>
</gene>
<dbReference type="Pfam" id="PF23247">
    <property type="entry name" value="LRR_RPS2"/>
    <property type="match status" value="1"/>
</dbReference>